<accession>A0A4U6SU16</accession>
<gene>
    <name evidence="1" type="ORF">SEVIR_9G123500v2</name>
</gene>
<protein>
    <submittedName>
        <fullName evidence="1">Uncharacterized protein</fullName>
    </submittedName>
</protein>
<evidence type="ECO:0000313" key="2">
    <source>
        <dbReference type="Proteomes" id="UP000298652"/>
    </source>
</evidence>
<dbReference type="OMA" id="KWKTQGH"/>
<dbReference type="Gramene" id="TKV91831">
    <property type="protein sequence ID" value="TKV91831"/>
    <property type="gene ID" value="SEVIR_9G123500v2"/>
</dbReference>
<dbReference type="EMBL" id="CM016560">
    <property type="protein sequence ID" value="TKV91831.1"/>
    <property type="molecule type" value="Genomic_DNA"/>
</dbReference>
<reference evidence="1" key="1">
    <citation type="submission" date="2019-03" db="EMBL/GenBank/DDBJ databases">
        <title>WGS assembly of Setaria viridis.</title>
        <authorList>
            <person name="Huang P."/>
            <person name="Jenkins J."/>
            <person name="Grimwood J."/>
            <person name="Barry K."/>
            <person name="Healey A."/>
            <person name="Mamidi S."/>
            <person name="Sreedasyam A."/>
            <person name="Shu S."/>
            <person name="Feldman M."/>
            <person name="Wu J."/>
            <person name="Yu Y."/>
            <person name="Chen C."/>
            <person name="Johnson J."/>
            <person name="Rokhsar D."/>
            <person name="Baxter I."/>
            <person name="Schmutz J."/>
            <person name="Brutnell T."/>
            <person name="Kellogg E."/>
        </authorList>
    </citation>
    <scope>NUCLEOTIDE SEQUENCE [LARGE SCALE GENOMIC DNA]</scope>
</reference>
<organism evidence="1 2">
    <name type="scientific">Setaria viridis</name>
    <name type="common">Green bristlegrass</name>
    <name type="synonym">Setaria italica subsp. viridis</name>
    <dbReference type="NCBI Taxonomy" id="4556"/>
    <lineage>
        <taxon>Eukaryota</taxon>
        <taxon>Viridiplantae</taxon>
        <taxon>Streptophyta</taxon>
        <taxon>Embryophyta</taxon>
        <taxon>Tracheophyta</taxon>
        <taxon>Spermatophyta</taxon>
        <taxon>Magnoliopsida</taxon>
        <taxon>Liliopsida</taxon>
        <taxon>Poales</taxon>
        <taxon>Poaceae</taxon>
        <taxon>PACMAD clade</taxon>
        <taxon>Panicoideae</taxon>
        <taxon>Panicodae</taxon>
        <taxon>Paniceae</taxon>
        <taxon>Cenchrinae</taxon>
        <taxon>Setaria</taxon>
    </lineage>
</organism>
<evidence type="ECO:0000313" key="1">
    <source>
        <dbReference type="EMBL" id="TKV91831.1"/>
    </source>
</evidence>
<sequence length="128" mass="14615">MDARVIVSAYEELPRRRRPISRVAPTAAATRITKASAPRQVGGGYSRRALLLAYAQQLRRRRRGGQQRGPPLLEWGEWKAGRVAGGDVAMTRPGRRSWCSRLRSCARLWIWTFLRRASRIRENASCKK</sequence>
<keyword evidence="2" id="KW-1185">Reference proteome</keyword>
<dbReference type="AlphaFoldDB" id="A0A4U6SU16"/>
<dbReference type="Proteomes" id="UP000298652">
    <property type="component" value="Chromosome 9"/>
</dbReference>
<name>A0A4U6SU16_SETVI</name>
<proteinExistence type="predicted"/>